<gene>
    <name evidence="9" type="ORF">H9848_01715</name>
</gene>
<evidence type="ECO:0000256" key="1">
    <source>
        <dbReference type="ARBA" id="ARBA00001424"/>
    </source>
</evidence>
<dbReference type="EC" id="3.4.11.9" evidence="4"/>
<dbReference type="InterPro" id="IPR007865">
    <property type="entry name" value="Aminopep_P_N"/>
</dbReference>
<dbReference type="GO" id="GO:0006508">
    <property type="term" value="P:proteolysis"/>
    <property type="evidence" value="ECO:0007669"/>
    <property type="project" value="TreeGrafter"/>
</dbReference>
<dbReference type="Gene3D" id="3.90.230.10">
    <property type="entry name" value="Creatinase/methionine aminopeptidase superfamily"/>
    <property type="match status" value="1"/>
</dbReference>
<evidence type="ECO:0000313" key="10">
    <source>
        <dbReference type="Proteomes" id="UP000823847"/>
    </source>
</evidence>
<comment type="similarity">
    <text evidence="3">Belongs to the peptidase M24B family.</text>
</comment>
<keyword evidence="9" id="KW-0645">Protease</keyword>
<dbReference type="Gene3D" id="3.40.350.10">
    <property type="entry name" value="Creatinase/prolidase N-terminal domain"/>
    <property type="match status" value="1"/>
</dbReference>
<evidence type="ECO:0000256" key="6">
    <source>
        <dbReference type="ARBA" id="ARBA00022801"/>
    </source>
</evidence>
<protein>
    <recommendedName>
        <fullName evidence="4">Xaa-Pro aminopeptidase</fullName>
        <ecNumber evidence="4">3.4.11.9</ecNumber>
    </recommendedName>
</protein>
<dbReference type="InterPro" id="IPR036005">
    <property type="entry name" value="Creatinase/aminopeptidase-like"/>
</dbReference>
<dbReference type="InterPro" id="IPR052433">
    <property type="entry name" value="X-Pro_dipept-like"/>
</dbReference>
<keyword evidence="6" id="KW-0378">Hydrolase</keyword>
<comment type="catalytic activity">
    <reaction evidence="1">
        <text>Release of any N-terminal amino acid, including proline, that is linked to proline, even from a dipeptide or tripeptide.</text>
        <dbReference type="EC" id="3.4.11.9"/>
    </reaction>
</comment>
<evidence type="ECO:0000256" key="3">
    <source>
        <dbReference type="ARBA" id="ARBA00008766"/>
    </source>
</evidence>
<comment type="caution">
    <text evidence="9">The sequence shown here is derived from an EMBL/GenBank/DDBJ whole genome shotgun (WGS) entry which is preliminary data.</text>
</comment>
<dbReference type="GO" id="GO:0005829">
    <property type="term" value="C:cytosol"/>
    <property type="evidence" value="ECO:0007669"/>
    <property type="project" value="TreeGrafter"/>
</dbReference>
<keyword evidence="5" id="KW-0479">Metal-binding</keyword>
<accession>A0A9D1XQB2</accession>
<dbReference type="InterPro" id="IPR029149">
    <property type="entry name" value="Creatin/AminoP/Spt16_N"/>
</dbReference>
<evidence type="ECO:0000313" key="9">
    <source>
        <dbReference type="EMBL" id="HIX85311.1"/>
    </source>
</evidence>
<evidence type="ECO:0000256" key="2">
    <source>
        <dbReference type="ARBA" id="ARBA00001936"/>
    </source>
</evidence>
<reference evidence="9" key="1">
    <citation type="journal article" date="2021" name="PeerJ">
        <title>Extensive microbial diversity within the chicken gut microbiome revealed by metagenomics and culture.</title>
        <authorList>
            <person name="Gilroy R."/>
            <person name="Ravi A."/>
            <person name="Getino M."/>
            <person name="Pursley I."/>
            <person name="Horton D.L."/>
            <person name="Alikhan N.F."/>
            <person name="Baker D."/>
            <person name="Gharbi K."/>
            <person name="Hall N."/>
            <person name="Watson M."/>
            <person name="Adriaenssens E.M."/>
            <person name="Foster-Nyarko E."/>
            <person name="Jarju S."/>
            <person name="Secka A."/>
            <person name="Antonio M."/>
            <person name="Oren A."/>
            <person name="Chaudhuri R.R."/>
            <person name="La Ragione R."/>
            <person name="Hildebrand F."/>
            <person name="Pallen M.J."/>
        </authorList>
    </citation>
    <scope>NUCLEOTIDE SEQUENCE</scope>
    <source>
        <strain evidence="9">ChiHecec2B26-12326</strain>
    </source>
</reference>
<evidence type="ECO:0000256" key="7">
    <source>
        <dbReference type="ARBA" id="ARBA00023211"/>
    </source>
</evidence>
<dbReference type="SUPFAM" id="SSF53092">
    <property type="entry name" value="Creatinase/prolidase N-terminal domain"/>
    <property type="match status" value="1"/>
</dbReference>
<dbReference type="SMART" id="SM01011">
    <property type="entry name" value="AMP_N"/>
    <property type="match status" value="1"/>
</dbReference>
<sequence length="461" mass="51774">MFSKETYIARRAKLKQALGSGLLLFLGNDESGMNYADNTYHFRQDSTFLYFFGLPYAGLSAIIDIDNDKEIIFGDELTIDAIVWMGTQPTLREKSEAAGIEIVRPYKEVEDYLRNAQRKGQPIHYLPTYRAEHQVKLFQWLGILPGAERPSVPFIMGVVNQRIYKSEEEIAEIEKACVVTADMHLAAMRAVRPGVRESEVAASVSEVAYAHNYELSFPTIATINGQTLHNHDHSHLIQSGDMLLLDAGAETEMGYAGDMSSTIPADETFTTRQKEIYDIQVAAHEAAVAALRPGVPFVDVYELSCKVIMEGLKDLGFVKGDPMEAVKAGAHAMFMPCGLGHMMGLDVHDMENLGEVYVGYNGQPKSTQFGRKSLRLGRPLEPGFVLTIEPGVYFIPELMDLWYSQGKFTEFINYDKLFTYKDFSGIRNEEDYLITADGARLLGKKIPLRTEEIEAYRRENK</sequence>
<evidence type="ECO:0000259" key="8">
    <source>
        <dbReference type="SMART" id="SM01011"/>
    </source>
</evidence>
<dbReference type="PANTHER" id="PTHR43226">
    <property type="entry name" value="XAA-PRO AMINOPEPTIDASE 3"/>
    <property type="match status" value="1"/>
</dbReference>
<organism evidence="9 10">
    <name type="scientific">Candidatus Parabacteroides intestinigallinarum</name>
    <dbReference type="NCBI Taxonomy" id="2838722"/>
    <lineage>
        <taxon>Bacteria</taxon>
        <taxon>Pseudomonadati</taxon>
        <taxon>Bacteroidota</taxon>
        <taxon>Bacteroidia</taxon>
        <taxon>Bacteroidales</taxon>
        <taxon>Tannerellaceae</taxon>
        <taxon>Parabacteroides</taxon>
    </lineage>
</organism>
<keyword evidence="9" id="KW-0031">Aminopeptidase</keyword>
<feature type="domain" description="Aminopeptidase P N-terminal" evidence="8">
    <location>
        <begin position="2"/>
        <end position="134"/>
    </location>
</feature>
<proteinExistence type="inferred from homology"/>
<dbReference type="SUPFAM" id="SSF55920">
    <property type="entry name" value="Creatinase/aminopeptidase"/>
    <property type="match status" value="1"/>
</dbReference>
<dbReference type="AlphaFoldDB" id="A0A9D1XQB2"/>
<evidence type="ECO:0000256" key="5">
    <source>
        <dbReference type="ARBA" id="ARBA00022723"/>
    </source>
</evidence>
<name>A0A9D1XQB2_9BACT</name>
<dbReference type="InterPro" id="IPR000994">
    <property type="entry name" value="Pept_M24"/>
</dbReference>
<keyword evidence="7" id="KW-0464">Manganese</keyword>
<comment type="cofactor">
    <cofactor evidence="2">
        <name>Mn(2+)</name>
        <dbReference type="ChEBI" id="CHEBI:29035"/>
    </cofactor>
</comment>
<evidence type="ECO:0000256" key="4">
    <source>
        <dbReference type="ARBA" id="ARBA00012574"/>
    </source>
</evidence>
<dbReference type="GO" id="GO:0070006">
    <property type="term" value="F:metalloaminopeptidase activity"/>
    <property type="evidence" value="ECO:0007669"/>
    <property type="project" value="InterPro"/>
</dbReference>
<dbReference type="GO" id="GO:0030145">
    <property type="term" value="F:manganese ion binding"/>
    <property type="evidence" value="ECO:0007669"/>
    <property type="project" value="InterPro"/>
</dbReference>
<dbReference type="Pfam" id="PF00557">
    <property type="entry name" value="Peptidase_M24"/>
    <property type="match status" value="1"/>
</dbReference>
<dbReference type="Pfam" id="PF05195">
    <property type="entry name" value="AMP_N"/>
    <property type="match status" value="1"/>
</dbReference>
<reference evidence="9" key="2">
    <citation type="submission" date="2021-04" db="EMBL/GenBank/DDBJ databases">
        <authorList>
            <person name="Gilroy R."/>
        </authorList>
    </citation>
    <scope>NUCLEOTIDE SEQUENCE</scope>
    <source>
        <strain evidence="9">ChiHecec2B26-12326</strain>
    </source>
</reference>
<dbReference type="EMBL" id="DXEN01000010">
    <property type="protein sequence ID" value="HIX85311.1"/>
    <property type="molecule type" value="Genomic_DNA"/>
</dbReference>
<dbReference type="PANTHER" id="PTHR43226:SF4">
    <property type="entry name" value="XAA-PRO AMINOPEPTIDASE 3"/>
    <property type="match status" value="1"/>
</dbReference>
<dbReference type="Proteomes" id="UP000823847">
    <property type="component" value="Unassembled WGS sequence"/>
</dbReference>